<keyword evidence="4" id="KW-0813">Transport</keyword>
<dbReference type="InterPro" id="IPR051875">
    <property type="entry name" value="Calcineurin_B_homologous"/>
</dbReference>
<comment type="subcellular location">
    <subcellularLocation>
        <location evidence="2">Cell membrane</location>
    </subcellularLocation>
    <subcellularLocation>
        <location evidence="3">Cytoplasm</location>
    </subcellularLocation>
    <subcellularLocation>
        <location evidence="1">Nucleus</location>
    </subcellularLocation>
</comment>
<keyword evidence="6" id="KW-0963">Cytoplasm</keyword>
<reference evidence="19" key="2">
    <citation type="submission" date="2025-09" db="UniProtKB">
        <authorList>
            <consortium name="Ensembl"/>
        </authorList>
    </citation>
    <scope>IDENTIFICATION</scope>
</reference>
<evidence type="ECO:0000256" key="5">
    <source>
        <dbReference type="ARBA" id="ARBA00022475"/>
    </source>
</evidence>
<keyword evidence="5" id="KW-1003">Cell membrane</keyword>
<dbReference type="PROSITE" id="PS00018">
    <property type="entry name" value="EF_HAND_1"/>
    <property type="match status" value="1"/>
</dbReference>
<proteinExistence type="inferred from homology"/>
<dbReference type="STRING" id="9531.ENSCATP00000016028"/>
<evidence type="ECO:0000256" key="9">
    <source>
        <dbReference type="ARBA" id="ARBA00022723"/>
    </source>
</evidence>
<dbReference type="GeneTree" id="ENSGT00940000154629"/>
<evidence type="ECO:0000256" key="3">
    <source>
        <dbReference type="ARBA" id="ARBA00004496"/>
    </source>
</evidence>
<name>A0A2K5LSW5_CERAT</name>
<dbReference type="InterPro" id="IPR011992">
    <property type="entry name" value="EF-hand-dom_pair"/>
</dbReference>
<dbReference type="Bgee" id="ENSCATG00000031955">
    <property type="expression patterns" value="Expressed in skeletal muscle tissue and 10 other cell types or tissues"/>
</dbReference>
<reference evidence="19" key="1">
    <citation type="submission" date="2025-08" db="UniProtKB">
        <authorList>
            <consortium name="Ensembl"/>
        </authorList>
    </citation>
    <scope>IDENTIFICATION</scope>
</reference>
<keyword evidence="11" id="KW-0106">Calcium</keyword>
<evidence type="ECO:0000256" key="7">
    <source>
        <dbReference type="ARBA" id="ARBA00022553"/>
    </source>
</evidence>
<evidence type="ECO:0000256" key="6">
    <source>
        <dbReference type="ARBA" id="ARBA00022490"/>
    </source>
</evidence>
<keyword evidence="12" id="KW-0653">Protein transport</keyword>
<keyword evidence="8" id="KW-0519">Myristate</keyword>
<evidence type="ECO:0000256" key="4">
    <source>
        <dbReference type="ARBA" id="ARBA00022448"/>
    </source>
</evidence>
<dbReference type="OMA" id="DKTSCDE"/>
<organism evidence="19 20">
    <name type="scientific">Cercocebus atys</name>
    <name type="common">Sooty mangabey</name>
    <name type="synonym">Cercocebus torquatus atys</name>
    <dbReference type="NCBI Taxonomy" id="9531"/>
    <lineage>
        <taxon>Eukaryota</taxon>
        <taxon>Metazoa</taxon>
        <taxon>Chordata</taxon>
        <taxon>Craniata</taxon>
        <taxon>Vertebrata</taxon>
        <taxon>Euteleostomi</taxon>
        <taxon>Mammalia</taxon>
        <taxon>Eutheria</taxon>
        <taxon>Euarchontoglires</taxon>
        <taxon>Primates</taxon>
        <taxon>Haplorrhini</taxon>
        <taxon>Catarrhini</taxon>
        <taxon>Cercopithecidae</taxon>
        <taxon>Cercopithecinae</taxon>
        <taxon>Cercocebus</taxon>
    </lineage>
</organism>
<evidence type="ECO:0000256" key="13">
    <source>
        <dbReference type="ARBA" id="ARBA00023136"/>
    </source>
</evidence>
<evidence type="ECO:0000256" key="10">
    <source>
        <dbReference type="ARBA" id="ARBA00022737"/>
    </source>
</evidence>
<dbReference type="PROSITE" id="PS50222">
    <property type="entry name" value="EF_HAND_2"/>
    <property type="match status" value="1"/>
</dbReference>
<evidence type="ECO:0000256" key="16">
    <source>
        <dbReference type="ARBA" id="ARBA00038164"/>
    </source>
</evidence>
<keyword evidence="7" id="KW-0597">Phosphoprotein</keyword>
<keyword evidence="10" id="KW-0677">Repeat</keyword>
<dbReference type="GO" id="GO:0005737">
    <property type="term" value="C:cytoplasm"/>
    <property type="evidence" value="ECO:0007669"/>
    <property type="project" value="UniProtKB-SubCell"/>
</dbReference>
<dbReference type="Ensembl" id="ENSCATT00000040185.1">
    <property type="protein sequence ID" value="ENSCATP00000016028.1"/>
    <property type="gene ID" value="ENSCATG00000031955.1"/>
</dbReference>
<evidence type="ECO:0000313" key="19">
    <source>
        <dbReference type="Ensembl" id="ENSCATP00000016028.1"/>
    </source>
</evidence>
<evidence type="ECO:0000256" key="12">
    <source>
        <dbReference type="ARBA" id="ARBA00022927"/>
    </source>
</evidence>
<dbReference type="GO" id="GO:0005634">
    <property type="term" value="C:nucleus"/>
    <property type="evidence" value="ECO:0007669"/>
    <property type="project" value="UniProtKB-SubCell"/>
</dbReference>
<dbReference type="InterPro" id="IPR018247">
    <property type="entry name" value="EF_Hand_1_Ca_BS"/>
</dbReference>
<evidence type="ECO:0000256" key="11">
    <source>
        <dbReference type="ARBA" id="ARBA00022837"/>
    </source>
</evidence>
<dbReference type="Proteomes" id="UP000233060">
    <property type="component" value="Unassembled WGS sequence"/>
</dbReference>
<evidence type="ECO:0000256" key="17">
    <source>
        <dbReference type="SAM" id="SignalP"/>
    </source>
</evidence>
<feature type="domain" description="EF-hand" evidence="18">
    <location>
        <begin position="156"/>
        <end position="191"/>
    </location>
</feature>
<feature type="chain" id="PRO_5014431956" description="EF-hand domain-containing protein" evidence="17">
    <location>
        <begin position="25"/>
        <end position="200"/>
    </location>
</feature>
<dbReference type="PANTHER" id="PTHR46002">
    <property type="entry name" value="EG:114D9.1 PROTEIN-RELATED"/>
    <property type="match status" value="1"/>
</dbReference>
<feature type="signal peptide" evidence="17">
    <location>
        <begin position="1"/>
        <end position="24"/>
    </location>
</feature>
<comment type="similarity">
    <text evidence="16">Belongs to the calcineurin regulatory subunit family. CHP subfamily.</text>
</comment>
<dbReference type="InterPro" id="IPR002048">
    <property type="entry name" value="EF_hand_dom"/>
</dbReference>
<evidence type="ECO:0000256" key="8">
    <source>
        <dbReference type="ARBA" id="ARBA00022707"/>
    </source>
</evidence>
<dbReference type="GO" id="GO:0005509">
    <property type="term" value="F:calcium ion binding"/>
    <property type="evidence" value="ECO:0007669"/>
    <property type="project" value="InterPro"/>
</dbReference>
<keyword evidence="13" id="KW-0472">Membrane</keyword>
<evidence type="ECO:0000259" key="18">
    <source>
        <dbReference type="PROSITE" id="PS50222"/>
    </source>
</evidence>
<sequence>MSRIGRLIAQVLHGQLLLCILSLAKDQGQSSFWARLNSCLPSYHRCFWHHCPGGAPGTVVGSQASTLLCDEELEEIEKETGLSHRQITRLCRRFNDFQGIPELAINPVGNWIINAFFPEGEDQVNFRGFLQTLAHFRTIEDNEKSKDVNGPEPLNSRSNKLHFAFRLYDLDKDNKISRDDVKGVLDKVDVEQKMSIRFLH</sequence>
<evidence type="ECO:0000313" key="20">
    <source>
        <dbReference type="Proteomes" id="UP000233060"/>
    </source>
</evidence>
<evidence type="ECO:0000256" key="15">
    <source>
        <dbReference type="ARBA" id="ARBA00023288"/>
    </source>
</evidence>
<evidence type="ECO:0000256" key="14">
    <source>
        <dbReference type="ARBA" id="ARBA00023242"/>
    </source>
</evidence>
<dbReference type="Gene3D" id="1.10.238.10">
    <property type="entry name" value="EF-hand"/>
    <property type="match status" value="1"/>
</dbReference>
<evidence type="ECO:0000256" key="2">
    <source>
        <dbReference type="ARBA" id="ARBA00004236"/>
    </source>
</evidence>
<evidence type="ECO:0000256" key="1">
    <source>
        <dbReference type="ARBA" id="ARBA00004123"/>
    </source>
</evidence>
<dbReference type="AlphaFoldDB" id="A0A2K5LSW5"/>
<protein>
    <recommendedName>
        <fullName evidence="18">EF-hand domain-containing protein</fullName>
    </recommendedName>
</protein>
<keyword evidence="14" id="KW-0539">Nucleus</keyword>
<keyword evidence="20" id="KW-1185">Reference proteome</keyword>
<dbReference type="GO" id="GO:0015031">
    <property type="term" value="P:protein transport"/>
    <property type="evidence" value="ECO:0007669"/>
    <property type="project" value="UniProtKB-KW"/>
</dbReference>
<accession>A0A2K5LSW5</accession>
<dbReference type="SUPFAM" id="SSF47473">
    <property type="entry name" value="EF-hand"/>
    <property type="match status" value="1"/>
</dbReference>
<keyword evidence="15" id="KW-0449">Lipoprotein</keyword>
<dbReference type="GO" id="GO:0005886">
    <property type="term" value="C:plasma membrane"/>
    <property type="evidence" value="ECO:0007669"/>
    <property type="project" value="UniProtKB-SubCell"/>
</dbReference>
<keyword evidence="9" id="KW-0479">Metal-binding</keyword>
<keyword evidence="17" id="KW-0732">Signal</keyword>